<dbReference type="Pfam" id="PF17906">
    <property type="entry name" value="HTH_48"/>
    <property type="match status" value="1"/>
</dbReference>
<dbReference type="OrthoDB" id="6596370at2759"/>
<evidence type="ECO:0000313" key="2">
    <source>
        <dbReference type="EMBL" id="GFG40241.1"/>
    </source>
</evidence>
<dbReference type="EMBL" id="BLKM01001619">
    <property type="protein sequence ID" value="GFG40241.1"/>
    <property type="molecule type" value="Genomic_DNA"/>
</dbReference>
<organism evidence="2 3">
    <name type="scientific">Coptotermes formosanus</name>
    <name type="common">Formosan subterranean termite</name>
    <dbReference type="NCBI Taxonomy" id="36987"/>
    <lineage>
        <taxon>Eukaryota</taxon>
        <taxon>Metazoa</taxon>
        <taxon>Ecdysozoa</taxon>
        <taxon>Arthropoda</taxon>
        <taxon>Hexapoda</taxon>
        <taxon>Insecta</taxon>
        <taxon>Pterygota</taxon>
        <taxon>Neoptera</taxon>
        <taxon>Polyneoptera</taxon>
        <taxon>Dictyoptera</taxon>
        <taxon>Blattodea</taxon>
        <taxon>Blattoidea</taxon>
        <taxon>Termitoidae</taxon>
        <taxon>Rhinotermitidae</taxon>
        <taxon>Coptotermes</taxon>
    </lineage>
</organism>
<gene>
    <name evidence="2" type="ORF">Cfor_09829</name>
</gene>
<feature type="domain" description="Mos1 transposase HTH" evidence="1">
    <location>
        <begin position="8"/>
        <end position="52"/>
    </location>
</feature>
<dbReference type="Proteomes" id="UP000502823">
    <property type="component" value="Unassembled WGS sequence"/>
</dbReference>
<name>A0A6L2Q5P8_COPFO</name>
<reference evidence="3" key="1">
    <citation type="submission" date="2020-01" db="EMBL/GenBank/DDBJ databases">
        <title>Draft genome sequence of the Termite Coptotermes fromosanus.</title>
        <authorList>
            <person name="Itakura S."/>
            <person name="Yosikawa Y."/>
            <person name="Umezawa K."/>
        </authorList>
    </citation>
    <scope>NUCLEOTIDE SEQUENCE [LARGE SCALE GENOMIC DNA]</scope>
</reference>
<dbReference type="InParanoid" id="A0A6L2Q5P8"/>
<protein>
    <recommendedName>
        <fullName evidence="1">Mos1 transposase HTH domain-containing protein</fullName>
    </recommendedName>
</protein>
<comment type="caution">
    <text evidence="2">The sequence shown here is derived from an EMBL/GenBank/DDBJ whole genome shotgun (WGS) entry which is preliminary data.</text>
</comment>
<dbReference type="AlphaFoldDB" id="A0A6L2Q5P8"/>
<dbReference type="InterPro" id="IPR052709">
    <property type="entry name" value="Transposase-MT_Hybrid"/>
</dbReference>
<dbReference type="Gene3D" id="1.10.10.1450">
    <property type="match status" value="1"/>
</dbReference>
<keyword evidence="3" id="KW-1185">Reference proteome</keyword>
<sequence>MSAEKEERACIKFCVKLGKNRAESFQMLKTAFGDECFSHADTLEWFKKFKEGQTTVDDHTRCGRLPSRSDYSVTCVRELIRVNRRLPIRENSPKVGMSYGKCQAILTEDLTCDTCLRNSFLVSLPSSIRNSACLPPLISFKRQERIRTSWKASSQVTRHGFTDTIRKRHVNLRSGIRRSIHNRRKRVRCARK</sequence>
<dbReference type="PANTHER" id="PTHR46060">
    <property type="entry name" value="MARINER MOS1 TRANSPOSASE-LIKE PROTEIN"/>
    <property type="match status" value="1"/>
</dbReference>
<dbReference type="InterPro" id="IPR041426">
    <property type="entry name" value="Mos1_HTH"/>
</dbReference>
<evidence type="ECO:0000259" key="1">
    <source>
        <dbReference type="Pfam" id="PF17906"/>
    </source>
</evidence>
<evidence type="ECO:0000313" key="3">
    <source>
        <dbReference type="Proteomes" id="UP000502823"/>
    </source>
</evidence>
<proteinExistence type="predicted"/>
<dbReference type="PANTHER" id="PTHR46060:SF1">
    <property type="entry name" value="MARINER MOS1 TRANSPOSASE-LIKE PROTEIN"/>
    <property type="match status" value="1"/>
</dbReference>
<accession>A0A6L2Q5P8</accession>